<evidence type="ECO:0000259" key="1">
    <source>
        <dbReference type="Pfam" id="PF04909"/>
    </source>
</evidence>
<reference evidence="2 3" key="1">
    <citation type="submission" date="2019-02" db="EMBL/GenBank/DDBJ databases">
        <title>Deep-cultivation of Planctomycetes and their phenomic and genomic characterization uncovers novel biology.</title>
        <authorList>
            <person name="Wiegand S."/>
            <person name="Jogler M."/>
            <person name="Boedeker C."/>
            <person name="Pinto D."/>
            <person name="Vollmers J."/>
            <person name="Rivas-Marin E."/>
            <person name="Kohn T."/>
            <person name="Peeters S.H."/>
            <person name="Heuer A."/>
            <person name="Rast P."/>
            <person name="Oberbeckmann S."/>
            <person name="Bunk B."/>
            <person name="Jeske O."/>
            <person name="Meyerdierks A."/>
            <person name="Storesund J.E."/>
            <person name="Kallscheuer N."/>
            <person name="Luecker S."/>
            <person name="Lage O.M."/>
            <person name="Pohl T."/>
            <person name="Merkel B.J."/>
            <person name="Hornburger P."/>
            <person name="Mueller R.-W."/>
            <person name="Bruemmer F."/>
            <person name="Labrenz M."/>
            <person name="Spormann A.M."/>
            <person name="Op den Camp H."/>
            <person name="Overmann J."/>
            <person name="Amann R."/>
            <person name="Jetten M.S.M."/>
            <person name="Mascher T."/>
            <person name="Medema M.H."/>
            <person name="Devos D.P."/>
            <person name="Kaster A.-K."/>
            <person name="Ovreas L."/>
            <person name="Rohde M."/>
            <person name="Galperin M.Y."/>
            <person name="Jogler C."/>
        </authorList>
    </citation>
    <scope>NUCLEOTIDE SEQUENCE [LARGE SCALE GENOMIC DNA]</scope>
    <source>
        <strain evidence="2 3">ETA_A8</strain>
    </source>
</reference>
<sequence>MLGSLPVSAIADEKFSEHPLIDAHSHVWSPDTDKWPLAGGKTKADLDPPSFTPEELLKLAHPERVGRVVLIQHHTYHSWDNSYLIDCAARMPGTFAVTGMLDDTQANPAQQMRPLLEKRVRGFRITSWLRKEKWLSGDGMAAMWRTGAETGQAMCCLINPEDLPGVDAICAKHPDTTVVIDHFARIGVDGEIRSADLKNLLALAKHKRVNVKLSAYYALGKKQEPYEDLLPMIRQVLTAFGPDRCMWASDAPYQVVKGHTYGASIALLRDRAGLSAGDKEHLFRKTAERIYFS</sequence>
<keyword evidence="2" id="KW-0378">Hydrolase</keyword>
<dbReference type="Pfam" id="PF04909">
    <property type="entry name" value="Amidohydro_2"/>
    <property type="match status" value="1"/>
</dbReference>
<dbReference type="InterPro" id="IPR006680">
    <property type="entry name" value="Amidohydro-rel"/>
</dbReference>
<proteinExistence type="predicted"/>
<dbReference type="InterPro" id="IPR052358">
    <property type="entry name" value="Aro_Compnd_Degr_Hydrolases"/>
</dbReference>
<dbReference type="AlphaFoldDB" id="A0A517YMW1"/>
<gene>
    <name evidence="2" type="ORF">ETAA8_67180</name>
</gene>
<evidence type="ECO:0000313" key="2">
    <source>
        <dbReference type="EMBL" id="QDU31559.1"/>
    </source>
</evidence>
<evidence type="ECO:0000313" key="3">
    <source>
        <dbReference type="Proteomes" id="UP000315017"/>
    </source>
</evidence>
<dbReference type="Gene3D" id="3.20.20.140">
    <property type="entry name" value="Metal-dependent hydrolases"/>
    <property type="match status" value="1"/>
</dbReference>
<dbReference type="PANTHER" id="PTHR35563">
    <property type="entry name" value="BARREL METAL-DEPENDENT HYDROLASE, PUTATIVE (AFU_ORTHOLOGUE AFUA_1G16240)-RELATED"/>
    <property type="match status" value="1"/>
</dbReference>
<dbReference type="OrthoDB" id="9787654at2"/>
<dbReference type="Proteomes" id="UP000315017">
    <property type="component" value="Chromosome"/>
</dbReference>
<organism evidence="2 3">
    <name type="scientific">Anatilimnocola aggregata</name>
    <dbReference type="NCBI Taxonomy" id="2528021"/>
    <lineage>
        <taxon>Bacteria</taxon>
        <taxon>Pseudomonadati</taxon>
        <taxon>Planctomycetota</taxon>
        <taxon>Planctomycetia</taxon>
        <taxon>Pirellulales</taxon>
        <taxon>Pirellulaceae</taxon>
        <taxon>Anatilimnocola</taxon>
    </lineage>
</organism>
<protein>
    <submittedName>
        <fullName evidence="2">4-sulfomuconolactone hydrolase</fullName>
        <ecNumber evidence="2">3.1.1.92</ecNumber>
    </submittedName>
</protein>
<dbReference type="EC" id="3.1.1.92" evidence="2"/>
<accession>A0A517YMW1</accession>
<dbReference type="GO" id="GO:0102998">
    <property type="term" value="F:4-sulfomuconolactone hydrolase activity"/>
    <property type="evidence" value="ECO:0007669"/>
    <property type="project" value="UniProtKB-EC"/>
</dbReference>
<dbReference type="KEGG" id="aagg:ETAA8_67180"/>
<dbReference type="InterPro" id="IPR032466">
    <property type="entry name" value="Metal_Hydrolase"/>
</dbReference>
<name>A0A517YMW1_9BACT</name>
<feature type="domain" description="Amidohydrolase-related" evidence="1">
    <location>
        <begin position="21"/>
        <end position="291"/>
    </location>
</feature>
<dbReference type="PANTHER" id="PTHR35563:SF2">
    <property type="entry name" value="BARREL METAL-DEPENDENT HYDROLASE, PUTATIVE (AFU_ORTHOLOGUE AFUA_1G16240)-RELATED"/>
    <property type="match status" value="1"/>
</dbReference>
<keyword evidence="3" id="KW-1185">Reference proteome</keyword>
<dbReference type="EMBL" id="CP036274">
    <property type="protein sequence ID" value="QDU31559.1"/>
    <property type="molecule type" value="Genomic_DNA"/>
</dbReference>
<dbReference type="SUPFAM" id="SSF51556">
    <property type="entry name" value="Metallo-dependent hydrolases"/>
    <property type="match status" value="1"/>
</dbReference>